<reference evidence="1" key="1">
    <citation type="submission" date="2014-11" db="EMBL/GenBank/DDBJ databases">
        <authorList>
            <person name="Amaro Gonzalez C."/>
        </authorList>
    </citation>
    <scope>NUCLEOTIDE SEQUENCE</scope>
</reference>
<name>A0A0E9UWJ0_ANGAN</name>
<protein>
    <submittedName>
        <fullName evidence="1">Uncharacterized protein</fullName>
    </submittedName>
</protein>
<accession>A0A0E9UWJ0</accession>
<evidence type="ECO:0000313" key="1">
    <source>
        <dbReference type="EMBL" id="JAH70197.1"/>
    </source>
</evidence>
<proteinExistence type="predicted"/>
<sequence>MDGSLNAMKRIALSQWSSLLVLESLRVKLPVNLSLYHS</sequence>
<dbReference type="EMBL" id="GBXM01038380">
    <property type="protein sequence ID" value="JAH70197.1"/>
    <property type="molecule type" value="Transcribed_RNA"/>
</dbReference>
<organism evidence="1">
    <name type="scientific">Anguilla anguilla</name>
    <name type="common">European freshwater eel</name>
    <name type="synonym">Muraena anguilla</name>
    <dbReference type="NCBI Taxonomy" id="7936"/>
    <lineage>
        <taxon>Eukaryota</taxon>
        <taxon>Metazoa</taxon>
        <taxon>Chordata</taxon>
        <taxon>Craniata</taxon>
        <taxon>Vertebrata</taxon>
        <taxon>Euteleostomi</taxon>
        <taxon>Actinopterygii</taxon>
        <taxon>Neopterygii</taxon>
        <taxon>Teleostei</taxon>
        <taxon>Anguilliformes</taxon>
        <taxon>Anguillidae</taxon>
        <taxon>Anguilla</taxon>
    </lineage>
</organism>
<reference evidence="1" key="2">
    <citation type="journal article" date="2015" name="Fish Shellfish Immunol.">
        <title>Early steps in the European eel (Anguilla anguilla)-Vibrio vulnificus interaction in the gills: Role of the RtxA13 toxin.</title>
        <authorList>
            <person name="Callol A."/>
            <person name="Pajuelo D."/>
            <person name="Ebbesson L."/>
            <person name="Teles M."/>
            <person name="MacKenzie S."/>
            <person name="Amaro C."/>
        </authorList>
    </citation>
    <scope>NUCLEOTIDE SEQUENCE</scope>
</reference>
<dbReference type="AlphaFoldDB" id="A0A0E9UWJ0"/>